<keyword evidence="2" id="KW-0808">Transferase</keyword>
<reference evidence="4 5" key="1">
    <citation type="submission" date="2016-11" db="EMBL/GenBank/DDBJ databases">
        <title>Mixed transmission modes and dynamic genome evolution in an obligate animal-bacterial symbiosis.</title>
        <authorList>
            <person name="Russell S.L."/>
            <person name="Corbett-Detig R.B."/>
            <person name="Cavanaugh C.M."/>
        </authorList>
    </citation>
    <scope>NUCLEOTIDE SEQUENCE [LARGE SCALE GENOMIC DNA]</scope>
    <source>
        <strain evidence="4">Sp-SM6</strain>
    </source>
</reference>
<keyword evidence="5" id="KW-1185">Reference proteome</keyword>
<dbReference type="GO" id="GO:0008146">
    <property type="term" value="F:sulfotransferase activity"/>
    <property type="evidence" value="ECO:0007669"/>
    <property type="project" value="InterPro"/>
</dbReference>
<dbReference type="Proteomes" id="UP000190198">
    <property type="component" value="Unassembled WGS sequence"/>
</dbReference>
<dbReference type="RefSeq" id="WP_078477390.1">
    <property type="nucleotide sequence ID" value="NZ_MPRK01000188.1"/>
</dbReference>
<dbReference type="OrthoDB" id="9804504at2"/>
<comment type="similarity">
    <text evidence="1">Belongs to the sulfotransferase 1 family.</text>
</comment>
<dbReference type="Gene3D" id="3.40.50.300">
    <property type="entry name" value="P-loop containing nucleotide triphosphate hydrolases"/>
    <property type="match status" value="1"/>
</dbReference>
<organism evidence="4 5">
    <name type="scientific">Solemya elarraichensis gill symbiont</name>
    <dbReference type="NCBI Taxonomy" id="1918949"/>
    <lineage>
        <taxon>Bacteria</taxon>
        <taxon>Pseudomonadati</taxon>
        <taxon>Pseudomonadota</taxon>
        <taxon>Gammaproteobacteria</taxon>
        <taxon>sulfur-oxidizing symbionts</taxon>
    </lineage>
</organism>
<evidence type="ECO:0000313" key="5">
    <source>
        <dbReference type="Proteomes" id="UP000190198"/>
    </source>
</evidence>
<proteinExistence type="inferred from homology"/>
<dbReference type="InterPro" id="IPR027417">
    <property type="entry name" value="P-loop_NTPase"/>
</dbReference>
<dbReference type="Pfam" id="PF00685">
    <property type="entry name" value="Sulfotransfer_1"/>
    <property type="match status" value="1"/>
</dbReference>
<dbReference type="InterPro" id="IPR000863">
    <property type="entry name" value="Sulfotransferase_dom"/>
</dbReference>
<evidence type="ECO:0000259" key="3">
    <source>
        <dbReference type="Pfam" id="PF00685"/>
    </source>
</evidence>
<name>A0A1T2L000_9GAMM</name>
<accession>A0A1T2L000</accession>
<dbReference type="EMBL" id="MPRK01000188">
    <property type="protein sequence ID" value="OOZ38340.1"/>
    <property type="molecule type" value="Genomic_DNA"/>
</dbReference>
<dbReference type="AlphaFoldDB" id="A0A1T2L000"/>
<dbReference type="SUPFAM" id="SSF52540">
    <property type="entry name" value="P-loop containing nucleoside triphosphate hydrolases"/>
    <property type="match status" value="1"/>
</dbReference>
<evidence type="ECO:0000256" key="2">
    <source>
        <dbReference type="ARBA" id="ARBA00022679"/>
    </source>
</evidence>
<dbReference type="PANTHER" id="PTHR11783">
    <property type="entry name" value="SULFOTRANSFERASE SULT"/>
    <property type="match status" value="1"/>
</dbReference>
<gene>
    <name evidence="4" type="ORF">BOW52_08745</name>
</gene>
<protein>
    <recommendedName>
        <fullName evidence="3">Sulfotransferase domain-containing protein</fullName>
    </recommendedName>
</protein>
<evidence type="ECO:0000313" key="4">
    <source>
        <dbReference type="EMBL" id="OOZ38340.1"/>
    </source>
</evidence>
<feature type="domain" description="Sulfotransferase" evidence="3">
    <location>
        <begin position="7"/>
        <end position="269"/>
    </location>
</feature>
<sequence length="271" mass="31258">MDHKQIVFIASFPKSGNTWVRCFLDAYFLGSLDINDLLSTITDNLPSPFQVGDGTDITQENFEIQQLTRHMGLLRMVRQYLSTEQEIPFFVKTHNANLLINGCELIPDILTKAAIVIIRDPRDVLPSFSSHMGVDMDTGAEWMQNKYRMLRAQNTMMDFISSWKGHTRSWLDAPTHSVLWVKYEDMKERPVEIFSKMLKHAGVEPDEKKVEAALEMVKLDKLKSIEAREGFQEQSPKAGQFFGKKHDKITPRQKHSIEKHCGRLMKRLGYV</sequence>
<comment type="caution">
    <text evidence="4">The sequence shown here is derived from an EMBL/GenBank/DDBJ whole genome shotgun (WGS) entry which is preliminary data.</text>
</comment>
<evidence type="ECO:0000256" key="1">
    <source>
        <dbReference type="ARBA" id="ARBA00005771"/>
    </source>
</evidence>